<dbReference type="Proteomes" id="UP000190274">
    <property type="component" value="Chromosome A"/>
</dbReference>
<evidence type="ECO:0000256" key="10">
    <source>
        <dbReference type="ARBA" id="ARBA00051397"/>
    </source>
</evidence>
<dbReference type="FunFam" id="3.60.15.10:FF:000045">
    <property type="entry name" value="Hydroxyacylglutathione hydrolase"/>
    <property type="match status" value="1"/>
</dbReference>
<dbReference type="GO" id="GO:0004416">
    <property type="term" value="F:hydroxyacylglutathione hydrolase activity"/>
    <property type="evidence" value="ECO:0007669"/>
    <property type="project" value="UniProtKB-EC"/>
</dbReference>
<dbReference type="AlphaFoldDB" id="A0A1G4IMV5"/>
<dbReference type="SMART" id="SM00849">
    <property type="entry name" value="Lactamase_B"/>
    <property type="match status" value="1"/>
</dbReference>
<keyword evidence="7" id="KW-0378">Hydrolase</keyword>
<dbReference type="EC" id="3.1.2.6" evidence="5"/>
<dbReference type="InterPro" id="IPR035680">
    <property type="entry name" value="Clx_II_MBL"/>
</dbReference>
<dbReference type="OrthoDB" id="515692at2759"/>
<organism evidence="13 14">
    <name type="scientific">Lachancea dasiensis</name>
    <dbReference type="NCBI Taxonomy" id="1072105"/>
    <lineage>
        <taxon>Eukaryota</taxon>
        <taxon>Fungi</taxon>
        <taxon>Dikarya</taxon>
        <taxon>Ascomycota</taxon>
        <taxon>Saccharomycotina</taxon>
        <taxon>Saccharomycetes</taxon>
        <taxon>Saccharomycetales</taxon>
        <taxon>Saccharomycetaceae</taxon>
        <taxon>Lachancea</taxon>
    </lineage>
</organism>
<keyword evidence="14" id="KW-1185">Reference proteome</keyword>
<feature type="domain" description="Metallo-beta-lactamase" evidence="12">
    <location>
        <begin position="41"/>
        <end position="213"/>
    </location>
</feature>
<dbReference type="STRING" id="1266660.A0A1G4IMV5"/>
<evidence type="ECO:0000256" key="1">
    <source>
        <dbReference type="ARBA" id="ARBA00001623"/>
    </source>
</evidence>
<evidence type="ECO:0000256" key="7">
    <source>
        <dbReference type="ARBA" id="ARBA00022801"/>
    </source>
</evidence>
<dbReference type="UniPathway" id="UPA00619">
    <property type="reaction ID" value="UER00676"/>
</dbReference>
<dbReference type="SUPFAM" id="SSF56281">
    <property type="entry name" value="Metallo-hydrolase/oxidoreductase"/>
    <property type="match status" value="1"/>
</dbReference>
<dbReference type="InterPro" id="IPR032282">
    <property type="entry name" value="HAGH_C"/>
</dbReference>
<comment type="function">
    <text evidence="11">Thiolesterase that catalyzes the hydrolysis of S-D-lactoylglutathione to form glutathione and D-lactic acid. Involved in the metabolism of methylglyoxal, a toxic compound for yeast proliferation, by converting methylglyoxal to lactate via S-D-lactoylglutathione by sequential enzyme reactions catalyzed by glyoxalase I and glyoxalase II.</text>
</comment>
<comment type="similarity">
    <text evidence="4">Belongs to the metallo-beta-lactamase superfamily. Glyoxalase II family.</text>
</comment>
<evidence type="ECO:0000256" key="6">
    <source>
        <dbReference type="ARBA" id="ARBA00022723"/>
    </source>
</evidence>
<keyword evidence="8" id="KW-0862">Zinc</keyword>
<evidence type="ECO:0000256" key="4">
    <source>
        <dbReference type="ARBA" id="ARBA00006759"/>
    </source>
</evidence>
<dbReference type="InterPro" id="IPR001279">
    <property type="entry name" value="Metallo-B-lactamas"/>
</dbReference>
<gene>
    <name evidence="13" type="ORF">LADA_0A02212G</name>
</gene>
<evidence type="ECO:0000259" key="12">
    <source>
        <dbReference type="SMART" id="SM00849"/>
    </source>
</evidence>
<dbReference type="PANTHER" id="PTHR11935:SF94">
    <property type="entry name" value="TENZING NORGAY, ISOFORM C"/>
    <property type="match status" value="1"/>
</dbReference>
<keyword evidence="6" id="KW-0479">Metal-binding</keyword>
<evidence type="ECO:0000256" key="2">
    <source>
        <dbReference type="ARBA" id="ARBA00001947"/>
    </source>
</evidence>
<evidence type="ECO:0000256" key="8">
    <source>
        <dbReference type="ARBA" id="ARBA00022833"/>
    </source>
</evidence>
<sequence length="300" mass="33724">MHKSFELFKYLKLSGALRLQNIQTRRMHVKVIKMRWLTGGVNYSYLLSSQDKTKSWLIDPAEAVEVLPNLKPEESVTIEAVVNTHHHYDHSGGNQAVVSRLVESSGHDVKVICGSHTSPGATDIPKNLQEYTLGDLTIRCIRTPCHTQDSVCYYVSDPQTGEKCIFTGDTLFTAGCGRFFEGTGEEMDYALNRRILDGVGEPNWDGTKVYPGHEYTKSNVKFVRTAVYKNLGDNAALDRLEQFCGKNKVTTGSFTIQDELDYNPFMRLDDPSVRDAVDDSQGSLSRAKVMDRLRKIKNSM</sequence>
<dbReference type="InterPro" id="IPR036866">
    <property type="entry name" value="RibonucZ/Hydroxyglut_hydro"/>
</dbReference>
<dbReference type="PANTHER" id="PTHR11935">
    <property type="entry name" value="BETA LACTAMASE DOMAIN"/>
    <property type="match status" value="1"/>
</dbReference>
<evidence type="ECO:0000256" key="3">
    <source>
        <dbReference type="ARBA" id="ARBA00004963"/>
    </source>
</evidence>
<evidence type="ECO:0000256" key="9">
    <source>
        <dbReference type="ARBA" id="ARBA00031044"/>
    </source>
</evidence>
<accession>A0A1G4IMV5</accession>
<dbReference type="GO" id="GO:0019243">
    <property type="term" value="P:methylglyoxal catabolic process to D-lactate via S-lactoyl-glutathione"/>
    <property type="evidence" value="ECO:0007669"/>
    <property type="project" value="EnsemblFungi"/>
</dbReference>
<evidence type="ECO:0000313" key="13">
    <source>
        <dbReference type="EMBL" id="SCU77787.1"/>
    </source>
</evidence>
<dbReference type="EMBL" id="LT598460">
    <property type="protein sequence ID" value="SCU77787.1"/>
    <property type="molecule type" value="Genomic_DNA"/>
</dbReference>
<comment type="catalytic activity">
    <reaction evidence="1">
        <text>an S-(2-hydroxyacyl)glutathione + H2O = a 2-hydroxy carboxylate + glutathione + H(+)</text>
        <dbReference type="Rhea" id="RHEA:21864"/>
        <dbReference type="ChEBI" id="CHEBI:15377"/>
        <dbReference type="ChEBI" id="CHEBI:15378"/>
        <dbReference type="ChEBI" id="CHEBI:57925"/>
        <dbReference type="ChEBI" id="CHEBI:58896"/>
        <dbReference type="ChEBI" id="CHEBI:71261"/>
        <dbReference type="EC" id="3.1.2.6"/>
    </reaction>
</comment>
<proteinExistence type="inferred from homology"/>
<dbReference type="GO" id="GO:0046872">
    <property type="term" value="F:metal ion binding"/>
    <property type="evidence" value="ECO:0007669"/>
    <property type="project" value="UniProtKB-KW"/>
</dbReference>
<comment type="cofactor">
    <cofactor evidence="2">
        <name>Zn(2+)</name>
        <dbReference type="ChEBI" id="CHEBI:29105"/>
    </cofactor>
</comment>
<reference evidence="13" key="1">
    <citation type="submission" date="2016-03" db="EMBL/GenBank/DDBJ databases">
        <authorList>
            <person name="Devillers H."/>
        </authorList>
    </citation>
    <scope>NUCLEOTIDE SEQUENCE [LARGE SCALE GENOMIC DNA]</scope>
    <source>
        <strain evidence="13">CBS 10888</strain>
    </source>
</reference>
<dbReference type="Pfam" id="PF16123">
    <property type="entry name" value="HAGH_C"/>
    <property type="match status" value="1"/>
</dbReference>
<dbReference type="Gene3D" id="3.60.15.10">
    <property type="entry name" value="Ribonuclease Z/Hydroxyacylglutathione hydrolase-like"/>
    <property type="match status" value="1"/>
</dbReference>
<protein>
    <recommendedName>
        <fullName evidence="5">hydroxyacylglutathione hydrolase</fullName>
        <ecNumber evidence="5">3.1.2.6</ecNumber>
    </recommendedName>
    <alternativeName>
        <fullName evidence="9">Glyoxalase II</fullName>
    </alternativeName>
</protein>
<dbReference type="GO" id="GO:0005759">
    <property type="term" value="C:mitochondrial matrix"/>
    <property type="evidence" value="ECO:0007669"/>
    <property type="project" value="EnsemblFungi"/>
</dbReference>
<name>A0A1G4IMV5_9SACH</name>
<evidence type="ECO:0000256" key="11">
    <source>
        <dbReference type="ARBA" id="ARBA00054750"/>
    </source>
</evidence>
<comment type="catalytic activity">
    <reaction evidence="10">
        <text>(R)-S-lactoylglutathione + H2O = (R)-lactate + glutathione + H(+)</text>
        <dbReference type="Rhea" id="RHEA:25245"/>
        <dbReference type="ChEBI" id="CHEBI:15377"/>
        <dbReference type="ChEBI" id="CHEBI:15378"/>
        <dbReference type="ChEBI" id="CHEBI:16004"/>
        <dbReference type="ChEBI" id="CHEBI:57474"/>
        <dbReference type="ChEBI" id="CHEBI:57925"/>
        <dbReference type="EC" id="3.1.2.6"/>
    </reaction>
</comment>
<dbReference type="Pfam" id="PF00753">
    <property type="entry name" value="Lactamase_B"/>
    <property type="match status" value="1"/>
</dbReference>
<dbReference type="CDD" id="cd07723">
    <property type="entry name" value="hydroxyacylglutathione_hydrolase_MBL-fold"/>
    <property type="match status" value="1"/>
</dbReference>
<evidence type="ECO:0000256" key="5">
    <source>
        <dbReference type="ARBA" id="ARBA00011917"/>
    </source>
</evidence>
<comment type="pathway">
    <text evidence="3">Secondary metabolite metabolism; methylglyoxal degradation; (R)-lactate from methylglyoxal: step 2/2.</text>
</comment>
<evidence type="ECO:0000313" key="14">
    <source>
        <dbReference type="Proteomes" id="UP000190274"/>
    </source>
</evidence>